<protein>
    <recommendedName>
        <fullName evidence="1">PH-like domain-containing protein</fullName>
    </recommendedName>
</protein>
<dbReference type="EMBL" id="MKGL01000070">
    <property type="protein sequence ID" value="RNF08250.1"/>
    <property type="molecule type" value="Genomic_DNA"/>
</dbReference>
<dbReference type="OrthoDB" id="261850at2759"/>
<organism evidence="2 3">
    <name type="scientific">Trypanosoma rangeli</name>
    <dbReference type="NCBI Taxonomy" id="5698"/>
    <lineage>
        <taxon>Eukaryota</taxon>
        <taxon>Discoba</taxon>
        <taxon>Euglenozoa</taxon>
        <taxon>Kinetoplastea</taxon>
        <taxon>Metakinetoplastina</taxon>
        <taxon>Trypanosomatida</taxon>
        <taxon>Trypanosomatidae</taxon>
        <taxon>Trypanosoma</taxon>
        <taxon>Herpetosoma</taxon>
    </lineage>
</organism>
<proteinExistence type="predicted"/>
<name>A0A422NRZ7_TRYRA</name>
<dbReference type="RefSeq" id="XP_029240288.1">
    <property type="nucleotide sequence ID" value="XM_029379814.1"/>
</dbReference>
<comment type="caution">
    <text evidence="2">The sequence shown here is derived from an EMBL/GenBank/DDBJ whole genome shotgun (WGS) entry which is preliminary data.</text>
</comment>
<feature type="domain" description="PH-like" evidence="1">
    <location>
        <begin position="163"/>
        <end position="339"/>
    </location>
</feature>
<gene>
    <name evidence="2" type="ORF">TraAM80_02823</name>
</gene>
<dbReference type="GeneID" id="40326756"/>
<reference evidence="2 3" key="1">
    <citation type="journal article" date="2018" name="BMC Genomics">
        <title>Genomic comparison of Trypanosoma conorhini and Trypanosoma rangeli to Trypanosoma cruzi strains of high and low virulence.</title>
        <authorList>
            <person name="Bradwell K.R."/>
            <person name="Koparde V.N."/>
            <person name="Matveyev A.V."/>
            <person name="Serrano M.G."/>
            <person name="Alves J.M."/>
            <person name="Parikh H."/>
            <person name="Huang B."/>
            <person name="Lee V."/>
            <person name="Espinosa-Alvarez O."/>
            <person name="Ortiz P.A."/>
            <person name="Costa-Martins A.G."/>
            <person name="Teixeira M.M."/>
            <person name="Buck G.A."/>
        </authorList>
    </citation>
    <scope>NUCLEOTIDE SEQUENCE [LARGE SCALE GENOMIC DNA]</scope>
    <source>
        <strain evidence="2 3">AM80</strain>
    </source>
</reference>
<sequence>MSRSVSVDYLSHRLREMSRQRDRLLNEGNQTAFNTYECYYPCNVAEGMEYSSFERHHQGPHRSWHRGGCLNLPTSLPERKRRGYRGDVVTDDDRLPSSCRRPSLDVRKYPAHKSDYGGKNRKLSCRWVTLSSDEDQSRESTFYTQAHSGSSAPFFCTPSKSFSQVPPSSLLIALVNNVARRRGVYAPAIPQEVVIAFENCVKSGTLMLKFVLYDAPHERFFMIKFLDFKVYEAKVGPVLCWYTSARSSTIRRYLPLTNLTAVIDGGDGHPAVQKRMMGPGVIKGAAFNLKTTYLGTDYILQWHFSLPRGEEERLAVKFLCKTSYIAWRVVTEFFSKIGSAMMPTMQNGAK</sequence>
<dbReference type="OMA" id="RESTFYT"/>
<dbReference type="Pfam" id="PF25406">
    <property type="entry name" value="PH_31"/>
    <property type="match status" value="1"/>
</dbReference>
<dbReference type="InterPro" id="IPR057608">
    <property type="entry name" value="PH_2_kinetoplastids"/>
</dbReference>
<accession>A0A422NRZ7</accession>
<evidence type="ECO:0000313" key="2">
    <source>
        <dbReference type="EMBL" id="RNF08250.1"/>
    </source>
</evidence>
<dbReference type="AlphaFoldDB" id="A0A422NRZ7"/>
<evidence type="ECO:0000313" key="3">
    <source>
        <dbReference type="Proteomes" id="UP000283634"/>
    </source>
</evidence>
<evidence type="ECO:0000259" key="1">
    <source>
        <dbReference type="Pfam" id="PF25406"/>
    </source>
</evidence>
<keyword evidence="3" id="KW-1185">Reference proteome</keyword>
<dbReference type="Proteomes" id="UP000283634">
    <property type="component" value="Unassembled WGS sequence"/>
</dbReference>